<keyword evidence="2" id="KW-1185">Reference proteome</keyword>
<accession>A0A081CJV3</accession>
<organism evidence="1 2">
    <name type="scientific">Pseudozyma antarctica</name>
    <name type="common">Yeast</name>
    <name type="synonym">Candida antarctica</name>
    <dbReference type="NCBI Taxonomy" id="84753"/>
    <lineage>
        <taxon>Eukaryota</taxon>
        <taxon>Fungi</taxon>
        <taxon>Dikarya</taxon>
        <taxon>Basidiomycota</taxon>
        <taxon>Ustilaginomycotina</taxon>
        <taxon>Ustilaginomycetes</taxon>
        <taxon>Ustilaginales</taxon>
        <taxon>Ustilaginaceae</taxon>
        <taxon>Moesziomyces</taxon>
    </lineage>
</organism>
<reference evidence="2" key="1">
    <citation type="journal article" date="2014" name="Genome Announc.">
        <title>Draft Genome Sequence of the Yeast Pseudozyma antarctica Type Strain JCM10317, a Producer of the Glycolipid Biosurfactants, Mannosylerythritol Lipids.</title>
        <authorList>
            <person name="Saika A."/>
            <person name="Koike H."/>
            <person name="Hori T."/>
            <person name="Fukuoka T."/>
            <person name="Sato S."/>
            <person name="Habe H."/>
            <person name="Kitamoto D."/>
            <person name="Morita T."/>
        </authorList>
    </citation>
    <scope>NUCLEOTIDE SEQUENCE [LARGE SCALE GENOMIC DNA]</scope>
    <source>
        <strain evidence="2">JCM 10317</strain>
    </source>
</reference>
<dbReference type="HOGENOM" id="CLU_028123_3_0_1"/>
<dbReference type="AlphaFoldDB" id="A0A081CJV3"/>
<name>A0A081CJV3_PSEA2</name>
<dbReference type="Proteomes" id="UP000053758">
    <property type="component" value="Unassembled WGS sequence"/>
</dbReference>
<dbReference type="InterPro" id="IPR050464">
    <property type="entry name" value="Zeta_carotene_desat/Oxidored"/>
</dbReference>
<dbReference type="InterPro" id="IPR036188">
    <property type="entry name" value="FAD/NAD-bd_sf"/>
</dbReference>
<dbReference type="GeneID" id="26306013"/>
<dbReference type="Pfam" id="PF13450">
    <property type="entry name" value="NAD_binding_8"/>
    <property type="match status" value="1"/>
</dbReference>
<proteinExistence type="predicted"/>
<dbReference type="EMBL" id="DF830082">
    <property type="protein sequence ID" value="GAK66949.1"/>
    <property type="molecule type" value="Genomic_DNA"/>
</dbReference>
<dbReference type="GO" id="GO:0016491">
    <property type="term" value="F:oxidoreductase activity"/>
    <property type="evidence" value="ECO:0007669"/>
    <property type="project" value="TreeGrafter"/>
</dbReference>
<dbReference type="PANTHER" id="PTHR42923:SF17">
    <property type="entry name" value="AMINE OXIDASE DOMAIN-CONTAINING PROTEIN"/>
    <property type="match status" value="1"/>
</dbReference>
<dbReference type="PANTHER" id="PTHR42923">
    <property type="entry name" value="PROTOPORPHYRINOGEN OXIDASE"/>
    <property type="match status" value="1"/>
</dbReference>
<protein>
    <submittedName>
        <fullName evidence="1">FAD/NAD(P)-binding domain-containing protein</fullName>
    </submittedName>
</protein>
<dbReference type="RefSeq" id="XP_014654969.1">
    <property type="nucleotide sequence ID" value="XM_014799483.1"/>
</dbReference>
<evidence type="ECO:0000313" key="1">
    <source>
        <dbReference type="EMBL" id="GAK66949.1"/>
    </source>
</evidence>
<sequence length="649" mass="71134">MSLPSEAPRRHVRVAIVGSGLTGLVATYLLTASQPHAPDAPRISVDIFERAPTLGMDSASITVPLSPASPQQPEAAPPRLVKRARLDAKSDKATDVATWMRIDVPMRAFTGGYYPQLLALYRHLGIRARKTNFTYSFARIAEASAVKAERKAPEPRLLYNGANGVRGISLPHNLMRLRKQGEQGYVRLSAVLECVRRCRVYFGSLVVVVLGYVQLLIIALWHSTLGHTADAHHPLRTHTLRDLVRDPFPARPARGSSKLRWGAERMAEMVLRRVAGLDERFVEQTLAPLFSAVMTCSLDAVWASPATEVLDYVALTLGRDHFVVQDGVRTVVRALLVHVTPGEDESRVWTRAQVCRVHHRHGRAWLSVMHHAEGTQMSREPSNSSASTGTDTTCIDDAREHGPFDHVIFATQANQTARFLEAYAASLGDVAERRRVREVVEALRTVRYERSVVVNHTDRTLLPVNRRDWRDLNLVSPAPAPSGEMGLGRRASAGSDWTDSSSDSSDTEAGQEGHTMATHVLRVPSYARVVMQTTNPHRSLEPSEDSVLSRAAFERAVLDVRAHVARQKLFTRTIRHTSNADAVQTAGGTQLQLGPLQPVRAATEHAQVWVAGSWASGIPLLEGCVVSATLVAKSIVSAEGASLPSSATW</sequence>
<gene>
    <name evidence="1" type="ORF">PAN0_015d5174</name>
</gene>
<evidence type="ECO:0000313" key="2">
    <source>
        <dbReference type="Proteomes" id="UP000053758"/>
    </source>
</evidence>
<dbReference type="OrthoDB" id="1111734at2759"/>
<dbReference type="SUPFAM" id="SSF51905">
    <property type="entry name" value="FAD/NAD(P)-binding domain"/>
    <property type="match status" value="1"/>
</dbReference>